<keyword evidence="2" id="KW-1185">Reference proteome</keyword>
<dbReference type="AlphaFoldDB" id="A0AAV4WQZ1"/>
<dbReference type="Proteomes" id="UP001054837">
    <property type="component" value="Unassembled WGS sequence"/>
</dbReference>
<comment type="caution">
    <text evidence="1">The sequence shown here is derived from an EMBL/GenBank/DDBJ whole genome shotgun (WGS) entry which is preliminary data.</text>
</comment>
<reference evidence="1 2" key="1">
    <citation type="submission" date="2021-06" db="EMBL/GenBank/DDBJ databases">
        <title>Caerostris darwini draft genome.</title>
        <authorList>
            <person name="Kono N."/>
            <person name="Arakawa K."/>
        </authorList>
    </citation>
    <scope>NUCLEOTIDE SEQUENCE [LARGE SCALE GENOMIC DNA]</scope>
</reference>
<name>A0AAV4WQZ1_9ARAC</name>
<dbReference type="EMBL" id="BPLQ01014997">
    <property type="protein sequence ID" value="GIY84992.1"/>
    <property type="molecule type" value="Genomic_DNA"/>
</dbReference>
<organism evidence="1 2">
    <name type="scientific">Caerostris darwini</name>
    <dbReference type="NCBI Taxonomy" id="1538125"/>
    <lineage>
        <taxon>Eukaryota</taxon>
        <taxon>Metazoa</taxon>
        <taxon>Ecdysozoa</taxon>
        <taxon>Arthropoda</taxon>
        <taxon>Chelicerata</taxon>
        <taxon>Arachnida</taxon>
        <taxon>Araneae</taxon>
        <taxon>Araneomorphae</taxon>
        <taxon>Entelegynae</taxon>
        <taxon>Araneoidea</taxon>
        <taxon>Araneidae</taxon>
        <taxon>Caerostris</taxon>
    </lineage>
</organism>
<gene>
    <name evidence="1" type="ORF">CDAR_520381</name>
</gene>
<sequence>MPNFPLVSLYKFRRINRDIREDGTWRKKSEKTLLCQRKTPVPLPTQEGRKKYSFTETTADVFSITGSALLLCVSASGKTSQGLKIPFKE</sequence>
<evidence type="ECO:0000313" key="1">
    <source>
        <dbReference type="EMBL" id="GIY84992.1"/>
    </source>
</evidence>
<evidence type="ECO:0000313" key="2">
    <source>
        <dbReference type="Proteomes" id="UP001054837"/>
    </source>
</evidence>
<accession>A0AAV4WQZ1</accession>
<protein>
    <submittedName>
        <fullName evidence="1">Uncharacterized protein</fullName>
    </submittedName>
</protein>
<proteinExistence type="predicted"/>